<proteinExistence type="predicted"/>
<keyword evidence="2" id="KW-1185">Reference proteome</keyword>
<accession>A0A397HD78</accession>
<dbReference type="Proteomes" id="UP000266861">
    <property type="component" value="Unassembled WGS sequence"/>
</dbReference>
<organism evidence="1 2">
    <name type="scientific">Diversispora epigaea</name>
    <dbReference type="NCBI Taxonomy" id="1348612"/>
    <lineage>
        <taxon>Eukaryota</taxon>
        <taxon>Fungi</taxon>
        <taxon>Fungi incertae sedis</taxon>
        <taxon>Mucoromycota</taxon>
        <taxon>Glomeromycotina</taxon>
        <taxon>Glomeromycetes</taxon>
        <taxon>Diversisporales</taxon>
        <taxon>Diversisporaceae</taxon>
        <taxon>Diversispora</taxon>
    </lineage>
</organism>
<evidence type="ECO:0000313" key="2">
    <source>
        <dbReference type="Proteomes" id="UP000266861"/>
    </source>
</evidence>
<evidence type="ECO:0000313" key="1">
    <source>
        <dbReference type="EMBL" id="RHZ59526.1"/>
    </source>
</evidence>
<sequence length="90" mass="10263">MTTRLGQKSKVRLNDEDFFITIKTGSNNTTLLPVYCYQSGLYVITETIMGWNDENILKILKEDIQFTPVNISIGNIDIFIYSIGISSHEK</sequence>
<protein>
    <submittedName>
        <fullName evidence="1">Uncharacterized protein</fullName>
    </submittedName>
</protein>
<dbReference type="EMBL" id="PQFF01000329">
    <property type="protein sequence ID" value="RHZ59526.1"/>
    <property type="molecule type" value="Genomic_DNA"/>
</dbReference>
<name>A0A397HD78_9GLOM</name>
<dbReference type="STRING" id="1348612.A0A397HD78"/>
<comment type="caution">
    <text evidence="1">The sequence shown here is derived from an EMBL/GenBank/DDBJ whole genome shotgun (WGS) entry which is preliminary data.</text>
</comment>
<dbReference type="OrthoDB" id="10498345at2759"/>
<dbReference type="AlphaFoldDB" id="A0A397HD78"/>
<gene>
    <name evidence="1" type="ORF">Glove_363g15</name>
</gene>
<reference evidence="1 2" key="1">
    <citation type="submission" date="2018-08" db="EMBL/GenBank/DDBJ databases">
        <title>Genome and evolution of the arbuscular mycorrhizal fungus Diversispora epigaea (formerly Glomus versiforme) and its bacterial endosymbionts.</title>
        <authorList>
            <person name="Sun X."/>
            <person name="Fei Z."/>
            <person name="Harrison M."/>
        </authorList>
    </citation>
    <scope>NUCLEOTIDE SEQUENCE [LARGE SCALE GENOMIC DNA]</scope>
    <source>
        <strain evidence="1 2">IT104</strain>
    </source>
</reference>